<feature type="region of interest" description="Disordered" evidence="3">
    <location>
        <begin position="331"/>
        <end position="360"/>
    </location>
</feature>
<feature type="compositionally biased region" description="Low complexity" evidence="3">
    <location>
        <begin position="282"/>
        <end position="296"/>
    </location>
</feature>
<name>A0A4D9DAQ4_9STRA</name>
<keyword evidence="2" id="KW-0175">Coiled coil</keyword>
<dbReference type="EMBL" id="SDOX01000008">
    <property type="protein sequence ID" value="TFJ86535.1"/>
    <property type="molecule type" value="Genomic_DNA"/>
</dbReference>
<dbReference type="AlphaFoldDB" id="A0A4D9DAQ4"/>
<dbReference type="GO" id="GO:0005684">
    <property type="term" value="C:U2-type spliceosomal complex"/>
    <property type="evidence" value="ECO:0007669"/>
    <property type="project" value="TreeGrafter"/>
</dbReference>
<feature type="compositionally biased region" description="Basic and acidic residues" evidence="3">
    <location>
        <begin position="297"/>
        <end position="306"/>
    </location>
</feature>
<dbReference type="PANTHER" id="PTHR12111:SF2">
    <property type="entry name" value="SPLICING FACTOR YJU2B-RELATED"/>
    <property type="match status" value="1"/>
</dbReference>
<dbReference type="Proteomes" id="UP000355283">
    <property type="component" value="Unassembled WGS sequence"/>
</dbReference>
<evidence type="ECO:0000313" key="5">
    <source>
        <dbReference type="Proteomes" id="UP000355283"/>
    </source>
</evidence>
<dbReference type="GO" id="GO:0071014">
    <property type="term" value="C:post-mRNA release spliceosomal complex"/>
    <property type="evidence" value="ECO:0007669"/>
    <property type="project" value="TreeGrafter"/>
</dbReference>
<feature type="coiled-coil region" evidence="2">
    <location>
        <begin position="163"/>
        <end position="218"/>
    </location>
</feature>
<dbReference type="OrthoDB" id="360327at2759"/>
<comment type="similarity">
    <text evidence="1">Belongs to the CWC16 family.</text>
</comment>
<keyword evidence="5" id="KW-1185">Reference proteome</keyword>
<organism evidence="4 5">
    <name type="scientific">Nannochloropsis salina CCMP1776</name>
    <dbReference type="NCBI Taxonomy" id="1027361"/>
    <lineage>
        <taxon>Eukaryota</taxon>
        <taxon>Sar</taxon>
        <taxon>Stramenopiles</taxon>
        <taxon>Ochrophyta</taxon>
        <taxon>Eustigmatophyceae</taxon>
        <taxon>Eustigmatales</taxon>
        <taxon>Monodopsidaceae</taxon>
        <taxon>Microchloropsis</taxon>
        <taxon>Microchloropsis salina</taxon>
    </lineage>
</organism>
<accession>A0A4D9DAQ4</accession>
<feature type="region of interest" description="Disordered" evidence="3">
    <location>
        <begin position="274"/>
        <end position="309"/>
    </location>
</feature>
<dbReference type="PANTHER" id="PTHR12111">
    <property type="entry name" value="SPLICING FACTOR YJU2"/>
    <property type="match status" value="1"/>
</dbReference>
<reference evidence="4 5" key="1">
    <citation type="submission" date="2019-01" db="EMBL/GenBank/DDBJ databases">
        <title>Nuclear Genome Assembly of the Microalgal Biofuel strain Nannochloropsis salina CCMP1776.</title>
        <authorList>
            <person name="Hovde B."/>
        </authorList>
    </citation>
    <scope>NUCLEOTIDE SEQUENCE [LARGE SCALE GENOMIC DNA]</scope>
    <source>
        <strain evidence="4 5">CCMP1776</strain>
    </source>
</reference>
<evidence type="ECO:0000256" key="2">
    <source>
        <dbReference type="SAM" id="Coils"/>
    </source>
</evidence>
<sequence length="360" mass="39232">MSSLAAAQADGYYRPPDWDGKSSLKKITGSKGHNQYTQSGIIRFELPYNSWCLKCDRHIGKGVRFNAKKIQAGNYFSTKIWEFHMKCASCKNRLVIRTDPKNCDYEFVEGIRRREQEYDPEAIGLPVLSAEPTGASDLAGAAATPSSANAPNGGVSADPLAALERGKDQVRRTNAAAARLQELMEASDRLEADSSGVNRLLRNKFRAEKKVLEDLDRESAEKGLRFRLLPPSAEDARMAPMALLEGGTGGLTRARRKGFHKAARTKFTSIMSSSIFDDPGAGRRSSSGSSALVVGSKRGDPTERSKAVVNAETQKDLAVKRARLGIDSSHFKASQAANASTPAPLMVPFAPTRRKETRRS</sequence>
<feature type="region of interest" description="Disordered" evidence="3">
    <location>
        <begin position="136"/>
        <end position="157"/>
    </location>
</feature>
<evidence type="ECO:0000256" key="3">
    <source>
        <dbReference type="SAM" id="MobiDB-lite"/>
    </source>
</evidence>
<feature type="compositionally biased region" description="Low complexity" evidence="3">
    <location>
        <begin position="139"/>
        <end position="153"/>
    </location>
</feature>
<evidence type="ECO:0000313" key="4">
    <source>
        <dbReference type="EMBL" id="TFJ86535.1"/>
    </source>
</evidence>
<dbReference type="Pfam" id="PF04502">
    <property type="entry name" value="Saf4_Yju2"/>
    <property type="match status" value="1"/>
</dbReference>
<comment type="caution">
    <text evidence="4">The sequence shown here is derived from an EMBL/GenBank/DDBJ whole genome shotgun (WGS) entry which is preliminary data.</text>
</comment>
<gene>
    <name evidence="4" type="ORF">NSK_002192</name>
</gene>
<feature type="compositionally biased region" description="Polar residues" evidence="3">
    <location>
        <begin position="331"/>
        <end position="341"/>
    </location>
</feature>
<evidence type="ECO:0000256" key="1">
    <source>
        <dbReference type="ARBA" id="ARBA00005595"/>
    </source>
</evidence>
<protein>
    <recommendedName>
        <fullName evidence="6">Coiled-coil domain-containing protein 130</fullName>
    </recommendedName>
</protein>
<dbReference type="InterPro" id="IPR007590">
    <property type="entry name" value="Saf4/Yju2"/>
</dbReference>
<proteinExistence type="inferred from homology"/>
<evidence type="ECO:0008006" key="6">
    <source>
        <dbReference type="Google" id="ProtNLM"/>
    </source>
</evidence>
<dbReference type="GO" id="GO:0000398">
    <property type="term" value="P:mRNA splicing, via spliceosome"/>
    <property type="evidence" value="ECO:0007669"/>
    <property type="project" value="InterPro"/>
</dbReference>